<protein>
    <submittedName>
        <fullName evidence="1">Uncharacterized protein</fullName>
    </submittedName>
</protein>
<keyword evidence="2" id="KW-1185">Reference proteome</keyword>
<sequence>MTEPVAQAPIAKIQINVDINGLVGLNAYANVVAVNGLPDIATGQTSNALPVGHPVVLVNGAPLMVTVPVADFLASSIIFNGLDAIYIATEATIQEAVADVDLSWGRYQPNTSSSGAGSGTGAA</sequence>
<proteinExistence type="predicted"/>
<evidence type="ECO:0000313" key="2">
    <source>
        <dbReference type="Proteomes" id="UP001480595"/>
    </source>
</evidence>
<dbReference type="EMBL" id="JAQQWL010000003">
    <property type="protein sequence ID" value="KAK8078905.1"/>
    <property type="molecule type" value="Genomic_DNA"/>
</dbReference>
<dbReference type="Proteomes" id="UP001480595">
    <property type="component" value="Unassembled WGS sequence"/>
</dbReference>
<organism evidence="1 2">
    <name type="scientific">Apiospora phragmitis</name>
    <dbReference type="NCBI Taxonomy" id="2905665"/>
    <lineage>
        <taxon>Eukaryota</taxon>
        <taxon>Fungi</taxon>
        <taxon>Dikarya</taxon>
        <taxon>Ascomycota</taxon>
        <taxon>Pezizomycotina</taxon>
        <taxon>Sordariomycetes</taxon>
        <taxon>Xylariomycetidae</taxon>
        <taxon>Amphisphaeriales</taxon>
        <taxon>Apiosporaceae</taxon>
        <taxon>Apiospora</taxon>
    </lineage>
</organism>
<dbReference type="GeneID" id="92087184"/>
<gene>
    <name evidence="1" type="ORF">PG994_002712</name>
</gene>
<dbReference type="RefSeq" id="XP_066719976.1">
    <property type="nucleotide sequence ID" value="XM_066854121.1"/>
</dbReference>
<name>A0ABR1W8S8_9PEZI</name>
<evidence type="ECO:0000313" key="1">
    <source>
        <dbReference type="EMBL" id="KAK8078905.1"/>
    </source>
</evidence>
<comment type="caution">
    <text evidence="1">The sequence shown here is derived from an EMBL/GenBank/DDBJ whole genome shotgun (WGS) entry which is preliminary data.</text>
</comment>
<accession>A0ABR1W8S8</accession>
<reference evidence="1 2" key="1">
    <citation type="submission" date="2023-01" db="EMBL/GenBank/DDBJ databases">
        <title>Analysis of 21 Apiospora genomes using comparative genomics revels a genus with tremendous synthesis potential of carbohydrate active enzymes and secondary metabolites.</title>
        <authorList>
            <person name="Sorensen T."/>
        </authorList>
    </citation>
    <scope>NUCLEOTIDE SEQUENCE [LARGE SCALE GENOMIC DNA]</scope>
    <source>
        <strain evidence="1 2">CBS 135458</strain>
    </source>
</reference>